<dbReference type="InterPro" id="IPR036691">
    <property type="entry name" value="Endo/exonu/phosph_ase_sf"/>
</dbReference>
<dbReference type="Proteomes" id="UP000193380">
    <property type="component" value="Unassembled WGS sequence"/>
</dbReference>
<keyword evidence="1" id="KW-1133">Transmembrane helix</keyword>
<dbReference type="Gene3D" id="3.60.10.10">
    <property type="entry name" value="Endonuclease/exonuclease/phosphatase"/>
    <property type="match status" value="1"/>
</dbReference>
<accession>A0A060Z2Z8</accession>
<keyword evidence="1" id="KW-0812">Transmembrane</keyword>
<evidence type="ECO:0000256" key="1">
    <source>
        <dbReference type="SAM" id="Phobius"/>
    </source>
</evidence>
<evidence type="ECO:0000313" key="2">
    <source>
        <dbReference type="EMBL" id="CDQ98458.1"/>
    </source>
</evidence>
<dbReference type="PaxDb" id="8022-A0A060Z2Z8"/>
<dbReference type="SUPFAM" id="SSF56219">
    <property type="entry name" value="DNase I-like"/>
    <property type="match status" value="1"/>
</dbReference>
<dbReference type="AlphaFoldDB" id="A0A060Z2Z8"/>
<reference evidence="2" key="1">
    <citation type="journal article" date="2014" name="Nat. Commun.">
        <title>The rainbow trout genome provides novel insights into evolution after whole-genome duplication in vertebrates.</title>
        <authorList>
            <person name="Berthelot C."/>
            <person name="Brunet F."/>
            <person name="Chalopin D."/>
            <person name="Juanchich A."/>
            <person name="Bernard M."/>
            <person name="Noel B."/>
            <person name="Bento P."/>
            <person name="Da Silva C."/>
            <person name="Labadie K."/>
            <person name="Alberti A."/>
            <person name="Aury J.M."/>
            <person name="Louis A."/>
            <person name="Dehais P."/>
            <person name="Bardou P."/>
            <person name="Montfort J."/>
            <person name="Klopp C."/>
            <person name="Cabau C."/>
            <person name="Gaspin C."/>
            <person name="Thorgaard G.H."/>
            <person name="Boussaha M."/>
            <person name="Quillet E."/>
            <person name="Guyomard R."/>
            <person name="Galiana D."/>
            <person name="Bobe J."/>
            <person name="Volff J.N."/>
            <person name="Genet C."/>
            <person name="Wincker P."/>
            <person name="Jaillon O."/>
            <person name="Roest Crollius H."/>
            <person name="Guiguen Y."/>
        </authorList>
    </citation>
    <scope>NUCLEOTIDE SEQUENCE [LARGE SCALE GENOMIC DNA]</scope>
</reference>
<organism evidence="2 3">
    <name type="scientific">Oncorhynchus mykiss</name>
    <name type="common">Rainbow trout</name>
    <name type="synonym">Salmo gairdneri</name>
    <dbReference type="NCBI Taxonomy" id="8022"/>
    <lineage>
        <taxon>Eukaryota</taxon>
        <taxon>Metazoa</taxon>
        <taxon>Chordata</taxon>
        <taxon>Craniata</taxon>
        <taxon>Vertebrata</taxon>
        <taxon>Euteleostomi</taxon>
        <taxon>Actinopterygii</taxon>
        <taxon>Neopterygii</taxon>
        <taxon>Teleostei</taxon>
        <taxon>Protacanthopterygii</taxon>
        <taxon>Salmoniformes</taxon>
        <taxon>Salmonidae</taxon>
        <taxon>Salmoninae</taxon>
        <taxon>Oncorhynchus</taxon>
    </lineage>
</organism>
<protein>
    <recommendedName>
        <fullName evidence="4">Endonuclease/exonuclease/phosphatase domain-containing protein</fullName>
    </recommendedName>
</protein>
<evidence type="ECO:0000313" key="3">
    <source>
        <dbReference type="Proteomes" id="UP000193380"/>
    </source>
</evidence>
<sequence length="196" mass="22095">MTGLNNGNAQRGRNNAIKYISWNTKGVNNPVKRKRVLTHLKGLNANIAFLQETHLRTDEHFRMRKDWVGQVFHSNFHSKSSAAAILVDKATPFVASEVIADPKGRYIIVTGELFSTLLFWLVFMLPIGMTQVSFLSAIPNLDSHLLILGGGEISTVKCPQFLTSPHKQIQAHLNVPYLFNPFFRNMLCLRSGVSYR</sequence>
<dbReference type="EMBL" id="FR937633">
    <property type="protein sequence ID" value="CDQ98458.1"/>
    <property type="molecule type" value="Genomic_DNA"/>
</dbReference>
<dbReference type="STRING" id="8022.A0A060Z2Z8"/>
<name>A0A060Z2Z8_ONCMY</name>
<evidence type="ECO:0008006" key="4">
    <source>
        <dbReference type="Google" id="ProtNLM"/>
    </source>
</evidence>
<proteinExistence type="predicted"/>
<gene>
    <name evidence="2" type="ORF">GSONMT00045912001</name>
</gene>
<keyword evidence="1" id="KW-0472">Membrane</keyword>
<reference evidence="2" key="2">
    <citation type="submission" date="2014-03" db="EMBL/GenBank/DDBJ databases">
        <authorList>
            <person name="Genoscope - CEA"/>
        </authorList>
    </citation>
    <scope>NUCLEOTIDE SEQUENCE</scope>
</reference>
<feature type="transmembrane region" description="Helical" evidence="1">
    <location>
        <begin position="106"/>
        <end position="129"/>
    </location>
</feature>